<dbReference type="SUPFAM" id="SSF53383">
    <property type="entry name" value="PLP-dependent transferases"/>
    <property type="match status" value="1"/>
</dbReference>
<evidence type="ECO:0000256" key="7">
    <source>
        <dbReference type="PIRSR" id="PIRSR000517-1"/>
    </source>
</evidence>
<feature type="modified residue" description="N6-(pyridoxal phosphate)lysine" evidence="7">
    <location>
        <position position="249"/>
    </location>
</feature>
<dbReference type="GO" id="GO:0004838">
    <property type="term" value="F:L-tyrosine-2-oxoglutarate transaminase activity"/>
    <property type="evidence" value="ECO:0007669"/>
    <property type="project" value="TreeGrafter"/>
</dbReference>
<evidence type="ECO:0000256" key="4">
    <source>
        <dbReference type="ARBA" id="ARBA00022679"/>
    </source>
</evidence>
<organism evidence="9 10">
    <name type="scientific">Triparma laevis f. longispina</name>
    <dbReference type="NCBI Taxonomy" id="1714387"/>
    <lineage>
        <taxon>Eukaryota</taxon>
        <taxon>Sar</taxon>
        <taxon>Stramenopiles</taxon>
        <taxon>Ochrophyta</taxon>
        <taxon>Bolidophyceae</taxon>
        <taxon>Parmales</taxon>
        <taxon>Triparmaceae</taxon>
        <taxon>Triparma</taxon>
    </lineage>
</organism>
<evidence type="ECO:0000256" key="6">
    <source>
        <dbReference type="PIRNR" id="PIRNR000517"/>
    </source>
</evidence>
<keyword evidence="10" id="KW-1185">Reference proteome</keyword>
<dbReference type="EMBL" id="BRXW01000569">
    <property type="protein sequence ID" value="GMH67154.1"/>
    <property type="molecule type" value="Genomic_DNA"/>
</dbReference>
<dbReference type="GO" id="GO:0006572">
    <property type="term" value="P:L-tyrosine catabolic process"/>
    <property type="evidence" value="ECO:0007669"/>
    <property type="project" value="TreeGrafter"/>
</dbReference>
<comment type="caution">
    <text evidence="9">The sequence shown here is derived from an EMBL/GenBank/DDBJ whole genome shotgun (WGS) entry which is preliminary data.</text>
</comment>
<keyword evidence="4" id="KW-0808">Transferase</keyword>
<dbReference type="Gene3D" id="3.40.640.10">
    <property type="entry name" value="Type I PLP-dependent aspartate aminotransferase-like (Major domain)"/>
    <property type="match status" value="1"/>
</dbReference>
<dbReference type="InterPro" id="IPR004839">
    <property type="entry name" value="Aminotransferase_I/II_large"/>
</dbReference>
<evidence type="ECO:0000256" key="5">
    <source>
        <dbReference type="ARBA" id="ARBA00022898"/>
    </source>
</evidence>
<dbReference type="OrthoDB" id="7042322at2759"/>
<reference evidence="10" key="1">
    <citation type="journal article" date="2023" name="Commun. Biol.">
        <title>Genome analysis of Parmales, the sister group of diatoms, reveals the evolutionary specialization of diatoms from phago-mixotrophs to photoautotrophs.</title>
        <authorList>
            <person name="Ban H."/>
            <person name="Sato S."/>
            <person name="Yoshikawa S."/>
            <person name="Yamada K."/>
            <person name="Nakamura Y."/>
            <person name="Ichinomiya M."/>
            <person name="Sato N."/>
            <person name="Blanc-Mathieu R."/>
            <person name="Endo H."/>
            <person name="Kuwata A."/>
            <person name="Ogata H."/>
        </authorList>
    </citation>
    <scope>NUCLEOTIDE SEQUENCE [LARGE SCALE GENOMIC DNA]</scope>
    <source>
        <strain evidence="10">NIES 3700</strain>
    </source>
</reference>
<dbReference type="InterPro" id="IPR015421">
    <property type="entry name" value="PyrdxlP-dep_Trfase_major"/>
</dbReference>
<dbReference type="InterPro" id="IPR015424">
    <property type="entry name" value="PyrdxlP-dep_Trfase"/>
</dbReference>
<evidence type="ECO:0000256" key="1">
    <source>
        <dbReference type="ARBA" id="ARBA00001933"/>
    </source>
</evidence>
<feature type="domain" description="Aminotransferase class I/classII large" evidence="8">
    <location>
        <begin position="39"/>
        <end position="400"/>
    </location>
</feature>
<keyword evidence="5 6" id="KW-0663">Pyridoxal phosphate</keyword>
<dbReference type="PRINTS" id="PR00753">
    <property type="entry name" value="ACCSYNTHASE"/>
</dbReference>
<protein>
    <recommendedName>
        <fullName evidence="8">Aminotransferase class I/classII large domain-containing protein</fullName>
    </recommendedName>
</protein>
<evidence type="ECO:0000256" key="2">
    <source>
        <dbReference type="ARBA" id="ARBA00007441"/>
    </source>
</evidence>
<accession>A0A9W7A7R3</accession>
<dbReference type="NCBIfam" id="TIGR01265">
    <property type="entry name" value="tyr_nico_aTase"/>
    <property type="match status" value="1"/>
</dbReference>
<evidence type="ECO:0000256" key="3">
    <source>
        <dbReference type="ARBA" id="ARBA00022576"/>
    </source>
</evidence>
<evidence type="ECO:0000313" key="10">
    <source>
        <dbReference type="Proteomes" id="UP001165122"/>
    </source>
</evidence>
<comment type="similarity">
    <text evidence="2 6">Belongs to the class-I pyridoxal-phosphate-dependent aminotransferase family.</text>
</comment>
<dbReference type="InterPro" id="IPR004838">
    <property type="entry name" value="NHTrfase_class1_PyrdxlP-BS"/>
</dbReference>
<comment type="cofactor">
    <cofactor evidence="1 6 7">
        <name>pyridoxal 5'-phosphate</name>
        <dbReference type="ChEBI" id="CHEBI:597326"/>
    </cofactor>
</comment>
<gene>
    <name evidence="9" type="ORF">TrLO_g1862</name>
</gene>
<dbReference type="AlphaFoldDB" id="A0A9W7A7R3"/>
<dbReference type="PIRSF" id="PIRSF000517">
    <property type="entry name" value="Tyr_transaminase"/>
    <property type="match status" value="1"/>
</dbReference>
<dbReference type="GO" id="GO:0030170">
    <property type="term" value="F:pyridoxal phosphate binding"/>
    <property type="evidence" value="ECO:0007669"/>
    <property type="project" value="InterPro"/>
</dbReference>
<dbReference type="PANTHER" id="PTHR45744:SF2">
    <property type="entry name" value="TYROSINE AMINOTRANSFERASE"/>
    <property type="match status" value="1"/>
</dbReference>
<dbReference type="Pfam" id="PF00155">
    <property type="entry name" value="Aminotran_1_2"/>
    <property type="match status" value="1"/>
</dbReference>
<evidence type="ECO:0000259" key="8">
    <source>
        <dbReference type="Pfam" id="PF00155"/>
    </source>
</evidence>
<evidence type="ECO:0000313" key="9">
    <source>
        <dbReference type="EMBL" id="GMH67154.1"/>
    </source>
</evidence>
<dbReference type="InterPro" id="IPR015422">
    <property type="entry name" value="PyrdxlP-dep_Trfase_small"/>
</dbReference>
<dbReference type="PROSITE" id="PS00105">
    <property type="entry name" value="AA_TRANSFER_CLASS_1"/>
    <property type="match status" value="1"/>
</dbReference>
<dbReference type="PANTHER" id="PTHR45744">
    <property type="entry name" value="TYROSINE AMINOTRANSFERASE"/>
    <property type="match status" value="1"/>
</dbReference>
<sequence>MSAFTIKPSEKANRTVNPIRAIVDQVLAGPPSTCPLERIPLSLGDPTHFGNLLPPDILTTALKESAESHKYDGYVPAFGCPNLRSSVANSFSSSNVTYTPDDIVVASGCSGALELLLTGLLNEGDNILVPKPGFPLYEVIANSHGASVKYYNLNPEDNWQVDLKSLEDAVDSRTVGVVINNPSNPCGSVFGKEHLKDILSVCEKKGVLPMGDEVYGNMVFEGSEFFSLAEVSAEMGGKIPVVSCSGMAKQYLVPGMRVGWLMFYGEGLDALKGGVKNLSQVVLGACHLAQQASSVALDDGCVEFKKELNLKLQTQANAMASSLQGCHGLTIIQPQGAMYTMVKLDPKKFKDIKDDIDFTKMLLDEKNVFALPGTCFGIENFFRAVYCAPKEMLEEAGQRIREFCEDHKA</sequence>
<proteinExistence type="inferred from homology"/>
<dbReference type="Proteomes" id="UP001165122">
    <property type="component" value="Unassembled WGS sequence"/>
</dbReference>
<dbReference type="InterPro" id="IPR005958">
    <property type="entry name" value="TyrNic_aminoTrfase"/>
</dbReference>
<dbReference type="CDD" id="cd00609">
    <property type="entry name" value="AAT_like"/>
    <property type="match status" value="1"/>
</dbReference>
<dbReference type="Gene3D" id="3.90.1150.10">
    <property type="entry name" value="Aspartate Aminotransferase, domain 1"/>
    <property type="match status" value="1"/>
</dbReference>
<name>A0A9W7A7R3_9STRA</name>
<keyword evidence="3" id="KW-0032">Aminotransferase</keyword>